<reference evidence="2 3" key="1">
    <citation type="journal article" date="2016" name="Mol. Biol. Evol.">
        <title>Comparative Genomics of Early-Diverging Mushroom-Forming Fungi Provides Insights into the Origins of Lignocellulose Decay Capabilities.</title>
        <authorList>
            <person name="Nagy L.G."/>
            <person name="Riley R."/>
            <person name="Tritt A."/>
            <person name="Adam C."/>
            <person name="Daum C."/>
            <person name="Floudas D."/>
            <person name="Sun H."/>
            <person name="Yadav J.S."/>
            <person name="Pangilinan J."/>
            <person name="Larsson K.H."/>
            <person name="Matsuura K."/>
            <person name="Barry K."/>
            <person name="Labutti K."/>
            <person name="Kuo R."/>
            <person name="Ohm R.A."/>
            <person name="Bhattacharya S.S."/>
            <person name="Shirouzu T."/>
            <person name="Yoshinaga Y."/>
            <person name="Martin F.M."/>
            <person name="Grigoriev I.V."/>
            <person name="Hibbett D.S."/>
        </authorList>
    </citation>
    <scope>NUCLEOTIDE SEQUENCE [LARGE SCALE GENOMIC DNA]</scope>
    <source>
        <strain evidence="2 3">HHB10207 ss-3</strain>
    </source>
</reference>
<sequence length="91" mass="10513">MIALRLRLACWMACGDCAGCERRIRRKKCDASQRVVTSRVRARRQWLSINNIHIHILITRITLPVSGGNREICKDEQLPKIQDTESQCSQH</sequence>
<evidence type="ECO:0000313" key="2">
    <source>
        <dbReference type="EMBL" id="KZT35925.1"/>
    </source>
</evidence>
<gene>
    <name evidence="2" type="ORF">SISSUDRAFT_118325</name>
</gene>
<proteinExistence type="predicted"/>
<feature type="signal peptide" evidence="1">
    <location>
        <begin position="1"/>
        <end position="17"/>
    </location>
</feature>
<keyword evidence="3" id="KW-1185">Reference proteome</keyword>
<protein>
    <recommendedName>
        <fullName evidence="4">Secreted protein</fullName>
    </recommendedName>
</protein>
<keyword evidence="1" id="KW-0732">Signal</keyword>
<evidence type="ECO:0000313" key="3">
    <source>
        <dbReference type="Proteomes" id="UP000076798"/>
    </source>
</evidence>
<organism evidence="2 3">
    <name type="scientific">Sistotremastrum suecicum HHB10207 ss-3</name>
    <dbReference type="NCBI Taxonomy" id="1314776"/>
    <lineage>
        <taxon>Eukaryota</taxon>
        <taxon>Fungi</taxon>
        <taxon>Dikarya</taxon>
        <taxon>Basidiomycota</taxon>
        <taxon>Agaricomycotina</taxon>
        <taxon>Agaricomycetes</taxon>
        <taxon>Sistotremastrales</taxon>
        <taxon>Sistotremastraceae</taxon>
        <taxon>Sistotremastrum</taxon>
    </lineage>
</organism>
<dbReference type="AlphaFoldDB" id="A0A166B1Y4"/>
<accession>A0A166B1Y4</accession>
<dbReference type="EMBL" id="KV428123">
    <property type="protein sequence ID" value="KZT35925.1"/>
    <property type="molecule type" value="Genomic_DNA"/>
</dbReference>
<evidence type="ECO:0000256" key="1">
    <source>
        <dbReference type="SAM" id="SignalP"/>
    </source>
</evidence>
<dbReference type="Proteomes" id="UP000076798">
    <property type="component" value="Unassembled WGS sequence"/>
</dbReference>
<feature type="chain" id="PRO_5007870998" description="Secreted protein" evidence="1">
    <location>
        <begin position="18"/>
        <end position="91"/>
    </location>
</feature>
<name>A0A166B1Y4_9AGAM</name>
<evidence type="ECO:0008006" key="4">
    <source>
        <dbReference type="Google" id="ProtNLM"/>
    </source>
</evidence>